<evidence type="ECO:0000313" key="2">
    <source>
        <dbReference type="EMBL" id="KAL0472649.1"/>
    </source>
</evidence>
<comment type="caution">
    <text evidence="2">The sequence shown here is derived from an EMBL/GenBank/DDBJ whole genome shotgun (WGS) entry which is preliminary data.</text>
</comment>
<evidence type="ECO:0000256" key="1">
    <source>
        <dbReference type="SAM" id="SignalP"/>
    </source>
</evidence>
<dbReference type="Proteomes" id="UP001451303">
    <property type="component" value="Unassembled WGS sequence"/>
</dbReference>
<name>A0ABR3DIZ0_NEUIN</name>
<dbReference type="EMBL" id="JAVLET010000003">
    <property type="protein sequence ID" value="KAL0472649.1"/>
    <property type="molecule type" value="Genomic_DNA"/>
</dbReference>
<sequence>MQSYRQGLLVLLFLFPSGRNWAHDFLKYIRGHRRHARFSVGFPQCRQAGSRFSNIFNHPSVNPRSNMSGHNDSQANTKRFILGGQEGYRRGRAVPPVSFRAGLDKTLL</sequence>
<proteinExistence type="predicted"/>
<evidence type="ECO:0000313" key="3">
    <source>
        <dbReference type="Proteomes" id="UP001451303"/>
    </source>
</evidence>
<accession>A0ABR3DIZ0</accession>
<feature type="chain" id="PRO_5047483085" description="Secreted protein" evidence="1">
    <location>
        <begin position="23"/>
        <end position="108"/>
    </location>
</feature>
<reference evidence="2 3" key="1">
    <citation type="submission" date="2023-09" db="EMBL/GenBank/DDBJ databases">
        <title>Multi-omics analysis of a traditional fermented food reveals byproduct-associated fungal strains for waste-to-food upcycling.</title>
        <authorList>
            <consortium name="Lawrence Berkeley National Laboratory"/>
            <person name="Rekdal V.M."/>
            <person name="Villalobos-Escobedo J.M."/>
            <person name="Rodriguez-Valeron N."/>
            <person name="Garcia M.O."/>
            <person name="Vasquez D.P."/>
            <person name="Damayanti I."/>
            <person name="Sorensen P.M."/>
            <person name="Baidoo E.E."/>
            <person name="De Carvalho A.C."/>
            <person name="Riley R."/>
            <person name="Lipzen A."/>
            <person name="He G."/>
            <person name="Yan M."/>
            <person name="Haridas S."/>
            <person name="Daum C."/>
            <person name="Yoshinaga Y."/>
            <person name="Ng V."/>
            <person name="Grigoriev I.V."/>
            <person name="Munk R."/>
            <person name="Nuraida L."/>
            <person name="Wijaya C.H."/>
            <person name="Morales P.-C."/>
            <person name="Keasling J.D."/>
        </authorList>
    </citation>
    <scope>NUCLEOTIDE SEQUENCE [LARGE SCALE GENOMIC DNA]</scope>
    <source>
        <strain evidence="2 3">FGSC 2613</strain>
    </source>
</reference>
<keyword evidence="3" id="KW-1185">Reference proteome</keyword>
<keyword evidence="1" id="KW-0732">Signal</keyword>
<feature type="signal peptide" evidence="1">
    <location>
        <begin position="1"/>
        <end position="22"/>
    </location>
</feature>
<organism evidence="2 3">
    <name type="scientific">Neurospora intermedia</name>
    <dbReference type="NCBI Taxonomy" id="5142"/>
    <lineage>
        <taxon>Eukaryota</taxon>
        <taxon>Fungi</taxon>
        <taxon>Dikarya</taxon>
        <taxon>Ascomycota</taxon>
        <taxon>Pezizomycotina</taxon>
        <taxon>Sordariomycetes</taxon>
        <taxon>Sordariomycetidae</taxon>
        <taxon>Sordariales</taxon>
        <taxon>Sordariaceae</taxon>
        <taxon>Neurospora</taxon>
    </lineage>
</organism>
<gene>
    <name evidence="2" type="ORF">QR685DRAFT_596774</name>
</gene>
<evidence type="ECO:0008006" key="4">
    <source>
        <dbReference type="Google" id="ProtNLM"/>
    </source>
</evidence>
<protein>
    <recommendedName>
        <fullName evidence="4">Secreted protein</fullName>
    </recommendedName>
</protein>